<dbReference type="OrthoDB" id="364348at2759"/>
<dbReference type="InterPro" id="IPR000727">
    <property type="entry name" value="T_SNARE_dom"/>
</dbReference>
<feature type="compositionally biased region" description="Basic and acidic residues" evidence="1">
    <location>
        <begin position="103"/>
        <end position="116"/>
    </location>
</feature>
<accession>A0A9K3KCC7</accession>
<name>A0A9K3KCC7_9STRA</name>
<feature type="domain" description="T-SNARE coiled-coil homology" evidence="2">
    <location>
        <begin position="378"/>
        <end position="440"/>
    </location>
</feature>
<sequence>MSFQDIGRAAMAMVGGDVTDRQTPHPHPSVSSSSRKLRHRSHDETRTTKTTTTIEREHSRKSRSTGSRSKSIPRQTNSRRRETTSTKDSSTTKRPSQRPSTRSRKEISEETSATRRRDSHRPSRHTQQSDHSHPKSKNRVQPVTSPSSVSHHIAPPTRGVRPRLDHLQCPVSEKKLMDDITEYSHSVLTADDSTAGSSENDDGWSGAESASECLFNPRTNERSTRQQRQPPTIRPNSKSTSQFAKLSTEIVQFQKMVAELEVVLQQASSSPEAMWRSRILMRSAQDSQRDLQRQIHQVDFASTANHNPRYKSHTLAQQKLQRDWKRAQQHFHKILMESQRQQLAELSLLGAKGDLPTARYVSSSSYPMLQEEKEDFFDRAMRERQEEIERISKSMNHINDIYSDLAGLVDAQQEQIDKLEDINDDTKARTKAGLEHIQYTMWKMCASTEANARADGNRGTTSPVMWNMCAGQELNSRSFEEISSMPPNPHDPFTNHYRDRRSAPVWKIPTDLESIKVHVKDSAQGAYTIGQALVEDLMDQVEDVARSNNMESPRKTLRHAQKQFAKHLSCAPDLQATCSSGTTEGNDIWPSHPNSERNHSHDLYYGSSQRVGETKEYE</sequence>
<gene>
    <name evidence="3" type="ORF">IV203_023926</name>
</gene>
<dbReference type="SMART" id="SM00397">
    <property type="entry name" value="t_SNARE"/>
    <property type="match status" value="1"/>
</dbReference>
<comment type="caution">
    <text evidence="3">The sequence shown here is derived from an EMBL/GenBank/DDBJ whole genome shotgun (WGS) entry which is preliminary data.</text>
</comment>
<feature type="compositionally biased region" description="Polar residues" evidence="1">
    <location>
        <begin position="139"/>
        <end position="150"/>
    </location>
</feature>
<evidence type="ECO:0000256" key="1">
    <source>
        <dbReference type="SAM" id="MobiDB-lite"/>
    </source>
</evidence>
<dbReference type="Proteomes" id="UP000693970">
    <property type="component" value="Unassembled WGS sequence"/>
</dbReference>
<reference evidence="3" key="2">
    <citation type="submission" date="2021-04" db="EMBL/GenBank/DDBJ databases">
        <authorList>
            <person name="Podell S."/>
        </authorList>
    </citation>
    <scope>NUCLEOTIDE SEQUENCE</scope>
    <source>
        <strain evidence="3">Hildebrandi</strain>
    </source>
</reference>
<dbReference type="EMBL" id="JAGRRH010000027">
    <property type="protein sequence ID" value="KAG7340383.1"/>
    <property type="molecule type" value="Genomic_DNA"/>
</dbReference>
<feature type="region of interest" description="Disordered" evidence="1">
    <location>
        <begin position="579"/>
        <end position="618"/>
    </location>
</feature>
<proteinExistence type="predicted"/>
<evidence type="ECO:0000313" key="4">
    <source>
        <dbReference type="Proteomes" id="UP000693970"/>
    </source>
</evidence>
<feature type="region of interest" description="Disordered" evidence="1">
    <location>
        <begin position="1"/>
        <end position="165"/>
    </location>
</feature>
<dbReference type="AlphaFoldDB" id="A0A9K3KCC7"/>
<feature type="region of interest" description="Disordered" evidence="1">
    <location>
        <begin position="191"/>
        <end position="241"/>
    </location>
</feature>
<organism evidence="3 4">
    <name type="scientific">Nitzschia inconspicua</name>
    <dbReference type="NCBI Taxonomy" id="303405"/>
    <lineage>
        <taxon>Eukaryota</taxon>
        <taxon>Sar</taxon>
        <taxon>Stramenopiles</taxon>
        <taxon>Ochrophyta</taxon>
        <taxon>Bacillariophyta</taxon>
        <taxon>Bacillariophyceae</taxon>
        <taxon>Bacillariophycidae</taxon>
        <taxon>Bacillariales</taxon>
        <taxon>Bacillariaceae</taxon>
        <taxon>Nitzschia</taxon>
    </lineage>
</organism>
<protein>
    <recommendedName>
        <fullName evidence="2">t-SNARE coiled-coil homology domain-containing protein</fullName>
    </recommendedName>
</protein>
<feature type="compositionally biased region" description="Polar residues" evidence="1">
    <location>
        <begin position="226"/>
        <end position="241"/>
    </location>
</feature>
<reference evidence="3" key="1">
    <citation type="journal article" date="2021" name="Sci. Rep.">
        <title>Diploid genomic architecture of Nitzschia inconspicua, an elite biomass production diatom.</title>
        <authorList>
            <person name="Oliver A."/>
            <person name="Podell S."/>
            <person name="Pinowska A."/>
            <person name="Traller J.C."/>
            <person name="Smith S.R."/>
            <person name="McClure R."/>
            <person name="Beliaev A."/>
            <person name="Bohutskyi P."/>
            <person name="Hill E.A."/>
            <person name="Rabines A."/>
            <person name="Zheng H."/>
            <person name="Allen L.Z."/>
            <person name="Kuo A."/>
            <person name="Grigoriev I.V."/>
            <person name="Allen A.E."/>
            <person name="Hazlebeck D."/>
            <person name="Allen E.E."/>
        </authorList>
    </citation>
    <scope>NUCLEOTIDE SEQUENCE</scope>
    <source>
        <strain evidence="3">Hildebrandi</strain>
    </source>
</reference>
<dbReference type="PROSITE" id="PS50192">
    <property type="entry name" value="T_SNARE"/>
    <property type="match status" value="1"/>
</dbReference>
<evidence type="ECO:0000313" key="3">
    <source>
        <dbReference type="EMBL" id="KAG7340383.1"/>
    </source>
</evidence>
<keyword evidence="4" id="KW-1185">Reference proteome</keyword>
<dbReference type="CDD" id="cd15840">
    <property type="entry name" value="SNARE_Qa"/>
    <property type="match status" value="1"/>
</dbReference>
<evidence type="ECO:0000259" key="2">
    <source>
        <dbReference type="PROSITE" id="PS50192"/>
    </source>
</evidence>